<reference evidence="2 3" key="1">
    <citation type="submission" date="2023-03" db="EMBL/GenBank/DDBJ databases">
        <title>YIM 152171 draft genome.</title>
        <authorList>
            <person name="Yang Z."/>
        </authorList>
    </citation>
    <scope>NUCLEOTIDE SEQUENCE [LARGE SCALE GENOMIC DNA]</scope>
    <source>
        <strain evidence="2 3">YIM 152171</strain>
    </source>
</reference>
<evidence type="ECO:0000313" key="3">
    <source>
        <dbReference type="Proteomes" id="UP001301140"/>
    </source>
</evidence>
<comment type="caution">
    <text evidence="2">The sequence shown here is derived from an EMBL/GenBank/DDBJ whole genome shotgun (WGS) entry which is preliminary data.</text>
</comment>
<evidence type="ECO:0000256" key="1">
    <source>
        <dbReference type="SAM" id="MobiDB-lite"/>
    </source>
</evidence>
<dbReference type="AlphaFoldDB" id="A0AAP3XSG7"/>
<feature type="region of interest" description="Disordered" evidence="1">
    <location>
        <begin position="1"/>
        <end position="62"/>
    </location>
</feature>
<dbReference type="RefSeq" id="WP_327789601.1">
    <property type="nucleotide sequence ID" value="NZ_JARGEQ010000126.1"/>
</dbReference>
<keyword evidence="3" id="KW-1185">Reference proteome</keyword>
<name>A0AAP3XSG7_9PROT</name>
<proteinExistence type="predicted"/>
<protein>
    <submittedName>
        <fullName evidence="2">Uncharacterized protein</fullName>
    </submittedName>
</protein>
<dbReference type="EMBL" id="JARGEQ010000126">
    <property type="protein sequence ID" value="MDF1587181.1"/>
    <property type="molecule type" value="Genomic_DNA"/>
</dbReference>
<dbReference type="Proteomes" id="UP001301140">
    <property type="component" value="Unassembled WGS sequence"/>
</dbReference>
<gene>
    <name evidence="2" type="ORF">PZ740_12410</name>
</gene>
<sequence length="89" mass="9703">MDDDSDEEFFNGTRRPSGMPASWQGRPLRSGRGWHWSDPDNPGNSVRLYRGDPESEDEAEQGPHVVVTADGLLIDDAGKPVPGSTPPDD</sequence>
<evidence type="ECO:0000313" key="2">
    <source>
        <dbReference type="EMBL" id="MDF1587181.1"/>
    </source>
</evidence>
<accession>A0AAP3XSG7</accession>
<organism evidence="2 3">
    <name type="scientific">Marinimicrococcus flavescens</name>
    <dbReference type="NCBI Taxonomy" id="3031815"/>
    <lineage>
        <taxon>Bacteria</taxon>
        <taxon>Pseudomonadati</taxon>
        <taxon>Pseudomonadota</taxon>
        <taxon>Alphaproteobacteria</taxon>
        <taxon>Geminicoccales</taxon>
        <taxon>Geminicoccaceae</taxon>
        <taxon>Marinimicrococcus</taxon>
    </lineage>
</organism>